<name>A0A397UC58_9GLOM</name>
<reference evidence="1 2" key="1">
    <citation type="submission" date="2018-06" db="EMBL/GenBank/DDBJ databases">
        <title>Comparative genomics reveals the genomic features of Rhizophagus irregularis, R. cerebriforme, R. diaphanum and Gigaspora rosea, and their symbiotic lifestyle signature.</title>
        <authorList>
            <person name="Morin E."/>
            <person name="San Clemente H."/>
            <person name="Chen E.C.H."/>
            <person name="De La Providencia I."/>
            <person name="Hainaut M."/>
            <person name="Kuo A."/>
            <person name="Kohler A."/>
            <person name="Murat C."/>
            <person name="Tang N."/>
            <person name="Roy S."/>
            <person name="Loubradou J."/>
            <person name="Henrissat B."/>
            <person name="Grigoriev I.V."/>
            <person name="Corradi N."/>
            <person name="Roux C."/>
            <person name="Martin F.M."/>
        </authorList>
    </citation>
    <scope>NUCLEOTIDE SEQUENCE [LARGE SCALE GENOMIC DNA]</scope>
    <source>
        <strain evidence="1 2">DAOM 194757</strain>
    </source>
</reference>
<organism evidence="1 2">
    <name type="scientific">Gigaspora rosea</name>
    <dbReference type="NCBI Taxonomy" id="44941"/>
    <lineage>
        <taxon>Eukaryota</taxon>
        <taxon>Fungi</taxon>
        <taxon>Fungi incertae sedis</taxon>
        <taxon>Mucoromycota</taxon>
        <taxon>Glomeromycotina</taxon>
        <taxon>Glomeromycetes</taxon>
        <taxon>Diversisporales</taxon>
        <taxon>Gigasporaceae</taxon>
        <taxon>Gigaspora</taxon>
    </lineage>
</organism>
<dbReference type="Proteomes" id="UP000266673">
    <property type="component" value="Unassembled WGS sequence"/>
</dbReference>
<comment type="caution">
    <text evidence="1">The sequence shown here is derived from an EMBL/GenBank/DDBJ whole genome shotgun (WGS) entry which is preliminary data.</text>
</comment>
<gene>
    <name evidence="1" type="ORF">C2G38_2045644</name>
</gene>
<evidence type="ECO:0000313" key="1">
    <source>
        <dbReference type="EMBL" id="RIB07852.1"/>
    </source>
</evidence>
<proteinExistence type="predicted"/>
<accession>A0A397UC58</accession>
<protein>
    <submittedName>
        <fullName evidence="1">Uncharacterized protein</fullName>
    </submittedName>
</protein>
<dbReference type="AlphaFoldDB" id="A0A397UC58"/>
<keyword evidence="2" id="KW-1185">Reference proteome</keyword>
<evidence type="ECO:0000313" key="2">
    <source>
        <dbReference type="Proteomes" id="UP000266673"/>
    </source>
</evidence>
<sequence length="166" mass="19475">MNVTELHEFVEWNAPLCQYYFLNKCKLKSYSEFKKYCSTCAPDDEDTLVFIIGKCNVFKVLMDTRYQIEIKRLLQGNEVLTKSKNEELEDEVFYFIAEEEKLDYIFETEDVCLCGNRKNKRFYDCKECHVWTIREQPRNASCAGKITLVSARAENATSKTARIVAK</sequence>
<dbReference type="EMBL" id="QKWP01001590">
    <property type="protein sequence ID" value="RIB07852.1"/>
    <property type="molecule type" value="Genomic_DNA"/>
</dbReference>
<dbReference type="OrthoDB" id="2485408at2759"/>